<organism evidence="1 2">
    <name type="scientific">Abyssalbus ytuae</name>
    <dbReference type="NCBI Taxonomy" id="2926907"/>
    <lineage>
        <taxon>Bacteria</taxon>
        <taxon>Pseudomonadati</taxon>
        <taxon>Bacteroidota</taxon>
        <taxon>Flavobacteriia</taxon>
        <taxon>Flavobacteriales</taxon>
        <taxon>Flavobacteriaceae</taxon>
        <taxon>Abyssalbus</taxon>
    </lineage>
</organism>
<name>A0A9E6ZRL9_9FLAO</name>
<keyword evidence="2" id="KW-1185">Reference proteome</keyword>
<accession>A0A9E6ZRL9</accession>
<reference evidence="1" key="1">
    <citation type="submission" date="2022-03" db="EMBL/GenBank/DDBJ databases">
        <title>Description of Abyssus ytuae gen. nov., sp. nov., a novel member of the family Flavobacteriaceae isolated from the sediment of Mariana Trench.</title>
        <authorList>
            <person name="Zhang J."/>
            <person name="Xu X."/>
        </authorList>
    </citation>
    <scope>NUCLEOTIDE SEQUENCE</scope>
    <source>
        <strain evidence="1">MT3330</strain>
    </source>
</reference>
<evidence type="ECO:0000313" key="2">
    <source>
        <dbReference type="Proteomes" id="UP000831290"/>
    </source>
</evidence>
<dbReference type="KEGG" id="fbm:MQE35_12760"/>
<dbReference type="Proteomes" id="UP000831290">
    <property type="component" value="Chromosome"/>
</dbReference>
<evidence type="ECO:0000313" key="1">
    <source>
        <dbReference type="EMBL" id="UOB16603.1"/>
    </source>
</evidence>
<dbReference type="SUPFAM" id="SSF52309">
    <property type="entry name" value="N-(deoxy)ribosyltransferase-like"/>
    <property type="match status" value="1"/>
</dbReference>
<dbReference type="EMBL" id="CP094358">
    <property type="protein sequence ID" value="UOB16603.1"/>
    <property type="molecule type" value="Genomic_DNA"/>
</dbReference>
<protein>
    <submittedName>
        <fullName evidence="1">Uncharacterized protein</fullName>
    </submittedName>
</protein>
<sequence>MKIYVASSWRNEYQPLVVVLLRSLGHKVYDFRNPSEDNKGFSWSEIDPNWKDWTSDEYREALNHPIAEKGFKSDFDAMKWADCCLMVLPCGRSANTEAGWMKGAGKKVFIFQPLKQEPELMYKIYDGIITSGEDLYKQFNTIEPQTDGIDSQPCESCGDECDIQKMEMDADSNWFCPNCWRELSPVMKAEYEELVRRGEIDPED</sequence>
<dbReference type="Gene3D" id="3.40.50.450">
    <property type="match status" value="1"/>
</dbReference>
<dbReference type="RefSeq" id="WP_255841819.1">
    <property type="nucleotide sequence ID" value="NZ_CP094358.1"/>
</dbReference>
<proteinExistence type="predicted"/>
<gene>
    <name evidence="1" type="ORF">MQE35_12760</name>
</gene>
<dbReference type="AlphaFoldDB" id="A0A9E6ZRL9"/>